<dbReference type="InParanoid" id="A0A674F2D5"/>
<dbReference type="Gene3D" id="2.60.40.10">
    <property type="entry name" value="Immunoglobulins"/>
    <property type="match status" value="6"/>
</dbReference>
<dbReference type="PANTHER" id="PTHR13817">
    <property type="entry name" value="TITIN"/>
    <property type="match status" value="1"/>
</dbReference>
<feature type="domain" description="Ig-like" evidence="2">
    <location>
        <begin position="171"/>
        <end position="259"/>
    </location>
</feature>
<name>A0A674F2D5_SALTR</name>
<dbReference type="SUPFAM" id="SSF48726">
    <property type="entry name" value="Immunoglobulin"/>
    <property type="match status" value="6"/>
</dbReference>
<organism evidence="3 4">
    <name type="scientific">Salmo trutta</name>
    <name type="common">Brown trout</name>
    <dbReference type="NCBI Taxonomy" id="8032"/>
    <lineage>
        <taxon>Eukaryota</taxon>
        <taxon>Metazoa</taxon>
        <taxon>Chordata</taxon>
        <taxon>Craniata</taxon>
        <taxon>Vertebrata</taxon>
        <taxon>Euteleostomi</taxon>
        <taxon>Actinopterygii</taxon>
        <taxon>Neopterygii</taxon>
        <taxon>Teleostei</taxon>
        <taxon>Protacanthopterygii</taxon>
        <taxon>Salmoniformes</taxon>
        <taxon>Salmonidae</taxon>
        <taxon>Salmoninae</taxon>
        <taxon>Salmo</taxon>
    </lineage>
</organism>
<dbReference type="GeneTree" id="ENSGT01110000267173"/>
<dbReference type="Ensembl" id="ENSSTUT00000122781.1">
    <property type="protein sequence ID" value="ENSSTUP00000114744.1"/>
    <property type="gene ID" value="ENSSTUG00000050581.1"/>
</dbReference>
<keyword evidence="1" id="KW-0677">Repeat</keyword>
<feature type="domain" description="Ig-like" evidence="2">
    <location>
        <begin position="451"/>
        <end position="539"/>
    </location>
</feature>
<dbReference type="InterPro" id="IPR036179">
    <property type="entry name" value="Ig-like_dom_sf"/>
</dbReference>
<dbReference type="InterPro" id="IPR013098">
    <property type="entry name" value="Ig_I-set"/>
</dbReference>
<dbReference type="InterPro" id="IPR003598">
    <property type="entry name" value="Ig_sub2"/>
</dbReference>
<evidence type="ECO:0000313" key="3">
    <source>
        <dbReference type="Ensembl" id="ENSSTUP00000114744.1"/>
    </source>
</evidence>
<dbReference type="AlphaFoldDB" id="A0A674F2D5"/>
<accession>A0A674F2D5</accession>
<dbReference type="PROSITE" id="PS50835">
    <property type="entry name" value="IG_LIKE"/>
    <property type="match status" value="6"/>
</dbReference>
<evidence type="ECO:0000313" key="4">
    <source>
        <dbReference type="Proteomes" id="UP000472277"/>
    </source>
</evidence>
<protein>
    <recommendedName>
        <fullName evidence="2">Ig-like domain-containing protein</fullName>
    </recommendedName>
</protein>
<keyword evidence="4" id="KW-1185">Reference proteome</keyword>
<dbReference type="GO" id="GO:0031430">
    <property type="term" value="C:M band"/>
    <property type="evidence" value="ECO:0007669"/>
    <property type="project" value="TreeGrafter"/>
</dbReference>
<dbReference type="InterPro" id="IPR050964">
    <property type="entry name" value="Striated_Muscle_Regulatory"/>
</dbReference>
<dbReference type="SMART" id="SM00408">
    <property type="entry name" value="IGc2"/>
    <property type="match status" value="6"/>
</dbReference>
<evidence type="ECO:0000259" key="2">
    <source>
        <dbReference type="PROSITE" id="PS50835"/>
    </source>
</evidence>
<dbReference type="InterPro" id="IPR013783">
    <property type="entry name" value="Ig-like_fold"/>
</dbReference>
<dbReference type="CDD" id="cd00096">
    <property type="entry name" value="Ig"/>
    <property type="match status" value="2"/>
</dbReference>
<dbReference type="InterPro" id="IPR007110">
    <property type="entry name" value="Ig-like_dom"/>
</dbReference>
<dbReference type="OMA" id="NDDYQET"/>
<sequence>GDPATLECRFSGSKVLKAMWLKDGRELTSSHRYKVQSRDKSSVLKILSTEKSDSGEYTFEVSNDVGSSTYQTIKPSFTRRLEKMESIKGSFAHLECLVSGSLPISVLWYKDDKEIKSDEKHKCTFFENSAFLEISRLDSADSGGYTCIASNKAGDSNFDNAHLPLSSTEPPSILEKPESMDVLPGSKVQFNVLSSGTPPLTMKWFKDKKEILSSSDCSVIKDYNSTSLELFFAKTSDCGNYVCEIHNDVGSDVCQATLFVKEPPSFLEKPDKLSVVKLRENKHFECHVGGTPEIQVHWFRDGKEISRSDKYKMFFVKSVASLEIIGVDANDSGVYFCEARNEAGSESCSMELAVKEPPAFIGELTPVEVVKGSMTVFECQVSGTGPFEVTWHKDKKQIKTNKKHVIYEYGNVMSLKIQECDALDVGGYQCTVSNEVGSCSCSTTMSMKARPSFVKKMENASSVLGSVATFQCVVMGSPSLSVQWKKDENWILEDPKTERIFENNVATLRIPICEACHSGKYTCQVANEAGQDKCFATLMVQGVSLLDLNDDQV</sequence>
<dbReference type="Pfam" id="PF07679">
    <property type="entry name" value="I-set"/>
    <property type="match status" value="6"/>
</dbReference>
<proteinExistence type="predicted"/>
<feature type="domain" description="Ig-like" evidence="2">
    <location>
        <begin position="75"/>
        <end position="166"/>
    </location>
</feature>
<dbReference type="InterPro" id="IPR003599">
    <property type="entry name" value="Ig_sub"/>
</dbReference>
<feature type="domain" description="Ig-like" evidence="2">
    <location>
        <begin position="264"/>
        <end position="353"/>
    </location>
</feature>
<evidence type="ECO:0000256" key="1">
    <source>
        <dbReference type="ARBA" id="ARBA00022737"/>
    </source>
</evidence>
<dbReference type="Proteomes" id="UP000472277">
    <property type="component" value="Chromosome 20"/>
</dbReference>
<feature type="domain" description="Ig-like" evidence="2">
    <location>
        <begin position="358"/>
        <end position="446"/>
    </location>
</feature>
<dbReference type="SMART" id="SM00409">
    <property type="entry name" value="IG"/>
    <property type="match status" value="6"/>
</dbReference>
<feature type="domain" description="Ig-like" evidence="2">
    <location>
        <begin position="1"/>
        <end position="74"/>
    </location>
</feature>
<dbReference type="PANTHER" id="PTHR13817:SF151">
    <property type="entry name" value="TITIN"/>
    <property type="match status" value="1"/>
</dbReference>
<reference evidence="3" key="2">
    <citation type="submission" date="2025-09" db="UniProtKB">
        <authorList>
            <consortium name="Ensembl"/>
        </authorList>
    </citation>
    <scope>IDENTIFICATION</scope>
</reference>
<dbReference type="FunFam" id="2.60.40.10:FF:000022">
    <property type="entry name" value="Cardiac titin"/>
    <property type="match status" value="6"/>
</dbReference>
<reference evidence="3" key="1">
    <citation type="submission" date="2025-08" db="UniProtKB">
        <authorList>
            <consortium name="Ensembl"/>
        </authorList>
    </citation>
    <scope>IDENTIFICATION</scope>
</reference>
<dbReference type="GO" id="GO:0045214">
    <property type="term" value="P:sarcomere organization"/>
    <property type="evidence" value="ECO:0007669"/>
    <property type="project" value="TreeGrafter"/>
</dbReference>